<dbReference type="Proteomes" id="UP001054945">
    <property type="component" value="Unassembled WGS sequence"/>
</dbReference>
<reference evidence="1 2" key="1">
    <citation type="submission" date="2021-06" db="EMBL/GenBank/DDBJ databases">
        <title>Caerostris extrusa draft genome.</title>
        <authorList>
            <person name="Kono N."/>
            <person name="Arakawa K."/>
        </authorList>
    </citation>
    <scope>NUCLEOTIDE SEQUENCE [LARGE SCALE GENOMIC DNA]</scope>
</reference>
<organism evidence="1 2">
    <name type="scientific">Caerostris extrusa</name>
    <name type="common">Bark spider</name>
    <name type="synonym">Caerostris bankana</name>
    <dbReference type="NCBI Taxonomy" id="172846"/>
    <lineage>
        <taxon>Eukaryota</taxon>
        <taxon>Metazoa</taxon>
        <taxon>Ecdysozoa</taxon>
        <taxon>Arthropoda</taxon>
        <taxon>Chelicerata</taxon>
        <taxon>Arachnida</taxon>
        <taxon>Araneae</taxon>
        <taxon>Araneomorphae</taxon>
        <taxon>Entelegynae</taxon>
        <taxon>Araneoidea</taxon>
        <taxon>Araneidae</taxon>
        <taxon>Caerostris</taxon>
    </lineage>
</organism>
<accession>A0AAV4S436</accession>
<dbReference type="AlphaFoldDB" id="A0AAV4S436"/>
<evidence type="ECO:0000313" key="1">
    <source>
        <dbReference type="EMBL" id="GIY26808.1"/>
    </source>
</evidence>
<name>A0AAV4S436_CAEEX</name>
<comment type="caution">
    <text evidence="1">The sequence shown here is derived from an EMBL/GenBank/DDBJ whole genome shotgun (WGS) entry which is preliminary data.</text>
</comment>
<dbReference type="EMBL" id="BPLR01008735">
    <property type="protein sequence ID" value="GIY26808.1"/>
    <property type="molecule type" value="Genomic_DNA"/>
</dbReference>
<evidence type="ECO:0000313" key="2">
    <source>
        <dbReference type="Proteomes" id="UP001054945"/>
    </source>
</evidence>
<proteinExistence type="predicted"/>
<protein>
    <submittedName>
        <fullName evidence="1">Uncharacterized protein</fullName>
    </submittedName>
</protein>
<keyword evidence="2" id="KW-1185">Reference proteome</keyword>
<gene>
    <name evidence="1" type="ORF">CEXT_229571</name>
</gene>
<sequence>MINKSTCITLNKRQFSSTNLFILVLFLSRLTTNTIHSSDNLSTTKPSTRIYGPLICKLISAGNKTDINKREQNSFVRHPSRIEYSRERDLVHPPVGRQMGRRSMRWQVRNMRSCEVRFSTRNSSSGGHLQVEVASVARFIMRAGVDSIRGRPLGMDGALILGGEMGWESNLAMDNCHNVEQ</sequence>